<dbReference type="GO" id="GO:0016020">
    <property type="term" value="C:membrane"/>
    <property type="evidence" value="ECO:0007669"/>
    <property type="project" value="UniProtKB-SubCell"/>
</dbReference>
<keyword evidence="6 9" id="KW-1133">Transmembrane helix</keyword>
<feature type="transmembrane region" description="Helical" evidence="9">
    <location>
        <begin position="568"/>
        <end position="588"/>
    </location>
</feature>
<evidence type="ECO:0000313" key="12">
    <source>
        <dbReference type="Proteomes" id="UP000183407"/>
    </source>
</evidence>
<feature type="transmembrane region" description="Helical" evidence="9">
    <location>
        <begin position="497"/>
        <end position="516"/>
    </location>
</feature>
<evidence type="ECO:0000256" key="9">
    <source>
        <dbReference type="SAM" id="Phobius"/>
    </source>
</evidence>
<keyword evidence="7 9" id="KW-0472">Membrane</keyword>
<dbReference type="GO" id="GO:0140359">
    <property type="term" value="F:ABC-type transporter activity"/>
    <property type="evidence" value="ECO:0007669"/>
    <property type="project" value="InterPro"/>
</dbReference>
<proteinExistence type="predicted"/>
<keyword evidence="4" id="KW-0547">Nucleotide-binding</keyword>
<accession>A0A1H4S2C3</accession>
<dbReference type="AlphaFoldDB" id="A0A1H4S2C3"/>
<dbReference type="InterPro" id="IPR027417">
    <property type="entry name" value="P-loop_NTPase"/>
</dbReference>
<dbReference type="PROSITE" id="PS50893">
    <property type="entry name" value="ABC_TRANSPORTER_2"/>
    <property type="match status" value="1"/>
</dbReference>
<feature type="domain" description="ABC transporter" evidence="10">
    <location>
        <begin position="51"/>
        <end position="283"/>
    </location>
</feature>
<sequence length="599" mass="64287">MRPRKRRTDDQGMTKRIQESRRSPVMTELTCERDDTRTSDHAPGAQGGGRVDAVDVSRRVGARQILQDLSLSVEPGELVAIAGGSGAGKSTLLEILAGLQPPSSGEVRHDGVVRGARLSADSRIGYVPQDDIIHREMPLRRTLRYAARLRLPAGTSAAEADRVVEETMQDLDLADQAEVPVRALSGGQRKRASIAVELLTRPHLFFLDEPTSGLDPSTAADVMRLLRRLSRHGVTVVLTTHEPAGIDRCDRVVFLARDGHLAFTGSPAEARRYFDVEDLADVYDRLAREHTPQIWAQRFAASGGTSEARPAVAPLPIPATRSAVERTGMVRQWWLLTRRNIDVLLRNRLTLAVLLGSPVLVTAMMATLFQRGAFDPHSAADLGPAQIVFWIAFAGFFFGLTYGLLQIVGEMAVFRQERLAGLSVGAYVASKVTALLPALAGVSALLLGVLRALGRLPAVGWDVSAFLFVTILIEATSALALGLLASAAVSNAAQAALALPMLCFPQVLFGGAIVPVDAMAVPGRLMSLGLSNRHAFEALGRDLDLDRYSTTLPAMSAYGDTFHGGTGASLVALAAFAVGLTLATVWVLDRRSRPGASRR</sequence>
<evidence type="ECO:0000256" key="2">
    <source>
        <dbReference type="ARBA" id="ARBA00022448"/>
    </source>
</evidence>
<feature type="transmembrane region" description="Helical" evidence="9">
    <location>
        <begin position="389"/>
        <end position="413"/>
    </location>
</feature>
<feature type="compositionally biased region" description="Basic and acidic residues" evidence="8">
    <location>
        <begin position="7"/>
        <end position="22"/>
    </location>
</feature>
<protein>
    <submittedName>
        <fullName evidence="11">ABC-type multidrug transport system, ATPase component</fullName>
    </submittedName>
</protein>
<evidence type="ECO:0000256" key="3">
    <source>
        <dbReference type="ARBA" id="ARBA00022692"/>
    </source>
</evidence>
<dbReference type="PANTHER" id="PTHR48041:SF139">
    <property type="entry name" value="PROTEIN SCARLET"/>
    <property type="match status" value="1"/>
</dbReference>
<dbReference type="EMBL" id="FNTL01000004">
    <property type="protein sequence ID" value="SEC38296.1"/>
    <property type="molecule type" value="Genomic_DNA"/>
</dbReference>
<dbReference type="InterPro" id="IPR017871">
    <property type="entry name" value="ABC_transporter-like_CS"/>
</dbReference>
<evidence type="ECO:0000256" key="8">
    <source>
        <dbReference type="SAM" id="MobiDB-lite"/>
    </source>
</evidence>
<comment type="subcellular location">
    <subcellularLocation>
        <location evidence="1">Membrane</location>
        <topology evidence="1">Multi-pass membrane protein</topology>
    </subcellularLocation>
</comment>
<dbReference type="InterPro" id="IPR050352">
    <property type="entry name" value="ABCG_transporters"/>
</dbReference>
<keyword evidence="2" id="KW-0813">Transport</keyword>
<dbReference type="SUPFAM" id="SSF52540">
    <property type="entry name" value="P-loop containing nucleoside triphosphate hydrolases"/>
    <property type="match status" value="1"/>
</dbReference>
<organism evidence="11 12">
    <name type="scientific">Rhodococcus jostii</name>
    <dbReference type="NCBI Taxonomy" id="132919"/>
    <lineage>
        <taxon>Bacteria</taxon>
        <taxon>Bacillati</taxon>
        <taxon>Actinomycetota</taxon>
        <taxon>Actinomycetes</taxon>
        <taxon>Mycobacteriales</taxon>
        <taxon>Nocardiaceae</taxon>
        <taxon>Rhodococcus</taxon>
    </lineage>
</organism>
<evidence type="ECO:0000259" key="10">
    <source>
        <dbReference type="PROSITE" id="PS50893"/>
    </source>
</evidence>
<dbReference type="Pfam" id="PF00005">
    <property type="entry name" value="ABC_tran"/>
    <property type="match status" value="1"/>
</dbReference>
<feature type="transmembrane region" description="Helical" evidence="9">
    <location>
        <begin position="434"/>
        <end position="453"/>
    </location>
</feature>
<dbReference type="InterPro" id="IPR003439">
    <property type="entry name" value="ABC_transporter-like_ATP-bd"/>
</dbReference>
<evidence type="ECO:0000313" key="11">
    <source>
        <dbReference type="EMBL" id="SEC38296.1"/>
    </source>
</evidence>
<dbReference type="Gene3D" id="3.40.50.300">
    <property type="entry name" value="P-loop containing nucleotide triphosphate hydrolases"/>
    <property type="match status" value="1"/>
</dbReference>
<evidence type="ECO:0000256" key="4">
    <source>
        <dbReference type="ARBA" id="ARBA00022741"/>
    </source>
</evidence>
<feature type="region of interest" description="Disordered" evidence="8">
    <location>
        <begin position="1"/>
        <end position="52"/>
    </location>
</feature>
<dbReference type="OrthoDB" id="9804819at2"/>
<dbReference type="PANTHER" id="PTHR48041">
    <property type="entry name" value="ABC TRANSPORTER G FAMILY MEMBER 28"/>
    <property type="match status" value="1"/>
</dbReference>
<keyword evidence="5" id="KW-0067">ATP-binding</keyword>
<evidence type="ECO:0000256" key="6">
    <source>
        <dbReference type="ARBA" id="ARBA00022989"/>
    </source>
</evidence>
<dbReference type="PROSITE" id="PS00211">
    <property type="entry name" value="ABC_TRANSPORTER_1"/>
    <property type="match status" value="1"/>
</dbReference>
<dbReference type="GO" id="GO:0016887">
    <property type="term" value="F:ATP hydrolysis activity"/>
    <property type="evidence" value="ECO:0007669"/>
    <property type="project" value="InterPro"/>
</dbReference>
<dbReference type="Proteomes" id="UP000183407">
    <property type="component" value="Unassembled WGS sequence"/>
</dbReference>
<feature type="transmembrane region" description="Helical" evidence="9">
    <location>
        <begin position="465"/>
        <end position="485"/>
    </location>
</feature>
<dbReference type="GO" id="GO:0005524">
    <property type="term" value="F:ATP binding"/>
    <property type="evidence" value="ECO:0007669"/>
    <property type="project" value="UniProtKB-KW"/>
</dbReference>
<dbReference type="Pfam" id="PF01061">
    <property type="entry name" value="ABC2_membrane"/>
    <property type="match status" value="1"/>
</dbReference>
<keyword evidence="3 9" id="KW-0812">Transmembrane</keyword>
<reference evidence="12" key="1">
    <citation type="submission" date="2016-10" db="EMBL/GenBank/DDBJ databases">
        <authorList>
            <person name="Varghese N."/>
        </authorList>
    </citation>
    <scope>NUCLEOTIDE SEQUENCE [LARGE SCALE GENOMIC DNA]</scope>
    <source>
        <strain evidence="12">DSM 44719</strain>
    </source>
</reference>
<feature type="transmembrane region" description="Helical" evidence="9">
    <location>
        <begin position="349"/>
        <end position="369"/>
    </location>
</feature>
<evidence type="ECO:0000256" key="7">
    <source>
        <dbReference type="ARBA" id="ARBA00023136"/>
    </source>
</evidence>
<dbReference type="InterPro" id="IPR003593">
    <property type="entry name" value="AAA+_ATPase"/>
</dbReference>
<evidence type="ECO:0000256" key="5">
    <source>
        <dbReference type="ARBA" id="ARBA00022840"/>
    </source>
</evidence>
<feature type="compositionally biased region" description="Basic and acidic residues" evidence="8">
    <location>
        <begin position="30"/>
        <end position="40"/>
    </location>
</feature>
<evidence type="ECO:0000256" key="1">
    <source>
        <dbReference type="ARBA" id="ARBA00004141"/>
    </source>
</evidence>
<gene>
    <name evidence="11" type="ORF">SAMN04490220_1493</name>
</gene>
<dbReference type="SMART" id="SM00382">
    <property type="entry name" value="AAA"/>
    <property type="match status" value="1"/>
</dbReference>
<name>A0A1H4S2C3_RHOJO</name>
<dbReference type="InterPro" id="IPR013525">
    <property type="entry name" value="ABC2_TM"/>
</dbReference>